<keyword evidence="2" id="KW-0456">Lyase</keyword>
<dbReference type="Gene3D" id="3.10.490.10">
    <property type="entry name" value="Gamma-glutamyl cyclotransferase-like"/>
    <property type="match status" value="1"/>
</dbReference>
<gene>
    <name evidence="3" type="ORF">WH96_02420</name>
</gene>
<sequence length="196" mass="21858">MSTPELRAFYDSKLPLEEGQDFWVFGYGSLMWNPGFPHIEVQPAVLNGFHRHFCIYSFFYRGTPECPGLVLGLDEGGSCVGMAYKVPAAERAVVMDYLFEREMISGVYHPGWYEISLKSGEKVIAATFVADTKHDQYAGRLNNQQLIAHILQGVGSSGKCIEYLENTVSHLKALSIDDPGLEDLLNNVVDAQKHIP</sequence>
<keyword evidence="3" id="KW-0808">Transferase</keyword>
<dbReference type="PANTHER" id="PTHR12192:SF2">
    <property type="entry name" value="GLUTATHIONE-SPECIFIC GAMMA-GLUTAMYLCYCLOTRANSFERASE 2"/>
    <property type="match status" value="1"/>
</dbReference>
<proteinExistence type="predicted"/>
<dbReference type="SUPFAM" id="SSF110857">
    <property type="entry name" value="Gamma-glutamyl cyclotransferase-like"/>
    <property type="match status" value="1"/>
</dbReference>
<dbReference type="GO" id="GO:0061928">
    <property type="term" value="F:glutathione specific gamma-glutamylcyclotransferase activity"/>
    <property type="evidence" value="ECO:0007669"/>
    <property type="project" value="UniProtKB-EC"/>
</dbReference>
<dbReference type="InterPro" id="IPR013024">
    <property type="entry name" value="GGCT-like"/>
</dbReference>
<evidence type="ECO:0000256" key="2">
    <source>
        <dbReference type="ARBA" id="ARBA00023239"/>
    </source>
</evidence>
<dbReference type="GO" id="GO:0005737">
    <property type="term" value="C:cytoplasm"/>
    <property type="evidence" value="ECO:0007669"/>
    <property type="project" value="TreeGrafter"/>
</dbReference>
<keyword evidence="4" id="KW-1185">Reference proteome</keyword>
<dbReference type="Proteomes" id="UP000035444">
    <property type="component" value="Unassembled WGS sequence"/>
</dbReference>
<evidence type="ECO:0000256" key="1">
    <source>
        <dbReference type="ARBA" id="ARBA00012344"/>
    </source>
</evidence>
<dbReference type="RefSeq" id="WP_047762503.1">
    <property type="nucleotide sequence ID" value="NZ_LAQL01000002.1"/>
</dbReference>
<dbReference type="InterPro" id="IPR006840">
    <property type="entry name" value="ChaC"/>
</dbReference>
<dbReference type="STRING" id="1489064.WH96_02420"/>
<dbReference type="GO" id="GO:0006751">
    <property type="term" value="P:glutathione catabolic process"/>
    <property type="evidence" value="ECO:0007669"/>
    <property type="project" value="InterPro"/>
</dbReference>
<dbReference type="EC" id="4.3.2.7" evidence="1"/>
<reference evidence="3 4" key="1">
    <citation type="submission" date="2015-03" db="EMBL/GenBank/DDBJ databases">
        <title>Genome Sequence of Kiloniella spongiae MEBiC09566, isolated from a marine sponge.</title>
        <authorList>
            <person name="Shao Z."/>
            <person name="Wang L."/>
            <person name="Li X."/>
        </authorList>
    </citation>
    <scope>NUCLEOTIDE SEQUENCE [LARGE SCALE GENOMIC DNA]</scope>
    <source>
        <strain evidence="3 4">MEBiC09566</strain>
    </source>
</reference>
<evidence type="ECO:0000313" key="3">
    <source>
        <dbReference type="EMBL" id="KLN62380.1"/>
    </source>
</evidence>
<dbReference type="Pfam" id="PF04752">
    <property type="entry name" value="ChaC"/>
    <property type="match status" value="1"/>
</dbReference>
<dbReference type="EMBL" id="LAQL01000002">
    <property type="protein sequence ID" value="KLN62380.1"/>
    <property type="molecule type" value="Genomic_DNA"/>
</dbReference>
<dbReference type="OrthoDB" id="9795692at2"/>
<dbReference type="InterPro" id="IPR036568">
    <property type="entry name" value="GGCT-like_sf"/>
</dbReference>
<organism evidence="3 4">
    <name type="scientific">Kiloniella spongiae</name>
    <dbReference type="NCBI Taxonomy" id="1489064"/>
    <lineage>
        <taxon>Bacteria</taxon>
        <taxon>Pseudomonadati</taxon>
        <taxon>Pseudomonadota</taxon>
        <taxon>Alphaproteobacteria</taxon>
        <taxon>Rhodospirillales</taxon>
        <taxon>Kiloniellaceae</taxon>
        <taxon>Kiloniella</taxon>
    </lineage>
</organism>
<protein>
    <recommendedName>
        <fullName evidence="1">glutathione-specific gamma-glutamylcyclotransferase</fullName>
        <ecNumber evidence="1">4.3.2.7</ecNumber>
    </recommendedName>
</protein>
<dbReference type="PANTHER" id="PTHR12192">
    <property type="entry name" value="CATION TRANSPORT PROTEIN CHAC-RELATED"/>
    <property type="match status" value="1"/>
</dbReference>
<dbReference type="AlphaFoldDB" id="A0A0H2N0D9"/>
<dbReference type="PATRIC" id="fig|1489064.4.peg.1410"/>
<dbReference type="CDD" id="cd06661">
    <property type="entry name" value="GGCT_like"/>
    <property type="match status" value="1"/>
</dbReference>
<accession>A0A0H2N0D9</accession>
<dbReference type="GO" id="GO:0016740">
    <property type="term" value="F:transferase activity"/>
    <property type="evidence" value="ECO:0007669"/>
    <property type="project" value="UniProtKB-KW"/>
</dbReference>
<comment type="caution">
    <text evidence="3">The sequence shown here is derived from an EMBL/GenBank/DDBJ whole genome shotgun (WGS) entry which is preliminary data.</text>
</comment>
<name>A0A0H2N0D9_9PROT</name>
<evidence type="ECO:0000313" key="4">
    <source>
        <dbReference type="Proteomes" id="UP000035444"/>
    </source>
</evidence>